<dbReference type="InterPro" id="IPR043127">
    <property type="entry name" value="Sec-1-like_dom3a"/>
</dbReference>
<sequence length="107" mass="12267">KRRGMDIQQMKTFVSEELKGLKQEHRLLSLHISASESIMKKKTKQDFQELLKTEHFLQVQSCANRNKQDPKAVMALIVLFCFVDTGFHGSMKEDMGSSLLNKSIVII</sequence>
<keyword evidence="3" id="KW-0812">Transmembrane</keyword>
<evidence type="ECO:0000256" key="3">
    <source>
        <dbReference type="SAM" id="Phobius"/>
    </source>
</evidence>
<keyword evidence="2" id="KW-0653">Protein transport</keyword>
<evidence type="ECO:0000313" key="5">
    <source>
        <dbReference type="Proteomes" id="UP001444071"/>
    </source>
</evidence>
<dbReference type="Gene3D" id="3.90.830.10">
    <property type="entry name" value="Syntaxin Binding Protein 1, Chain A, domain 2"/>
    <property type="match status" value="1"/>
</dbReference>
<feature type="non-terminal residue" evidence="4">
    <location>
        <position position="1"/>
    </location>
</feature>
<keyword evidence="5" id="KW-1185">Reference proteome</keyword>
<keyword evidence="3" id="KW-0472">Membrane</keyword>
<keyword evidence="3" id="KW-1133">Transmembrane helix</keyword>
<accession>A0ABV0X9D9</accession>
<feature type="transmembrane region" description="Helical" evidence="3">
    <location>
        <begin position="72"/>
        <end position="91"/>
    </location>
</feature>
<evidence type="ECO:0000256" key="1">
    <source>
        <dbReference type="ARBA" id="ARBA00009884"/>
    </source>
</evidence>
<comment type="similarity">
    <text evidence="1">Belongs to the STXBP/unc-18/SEC1 family.</text>
</comment>
<dbReference type="Proteomes" id="UP001444071">
    <property type="component" value="Unassembled WGS sequence"/>
</dbReference>
<gene>
    <name evidence="4" type="ORF">XENORESO_020320</name>
</gene>
<proteinExistence type="inferred from homology"/>
<comment type="caution">
    <text evidence="4">The sequence shown here is derived from an EMBL/GenBank/DDBJ whole genome shotgun (WGS) entry which is preliminary data.</text>
</comment>
<name>A0ABV0X9D9_9TELE</name>
<dbReference type="InterPro" id="IPR001619">
    <property type="entry name" value="Sec1-like"/>
</dbReference>
<evidence type="ECO:0000313" key="4">
    <source>
        <dbReference type="EMBL" id="MEQ2278505.1"/>
    </source>
</evidence>
<protein>
    <submittedName>
        <fullName evidence="4">Uncharacterized protein</fullName>
    </submittedName>
</protein>
<dbReference type="SUPFAM" id="SSF56815">
    <property type="entry name" value="Sec1/munc18-like (SM) proteins"/>
    <property type="match status" value="1"/>
</dbReference>
<dbReference type="Pfam" id="PF00995">
    <property type="entry name" value="Sec1"/>
    <property type="match status" value="1"/>
</dbReference>
<dbReference type="InterPro" id="IPR036045">
    <property type="entry name" value="Sec1-like_sf"/>
</dbReference>
<keyword evidence="2" id="KW-0813">Transport</keyword>
<dbReference type="EMBL" id="JAHRIM010097964">
    <property type="protein sequence ID" value="MEQ2278505.1"/>
    <property type="molecule type" value="Genomic_DNA"/>
</dbReference>
<organism evidence="4 5">
    <name type="scientific">Xenotaenia resolanae</name>
    <dbReference type="NCBI Taxonomy" id="208358"/>
    <lineage>
        <taxon>Eukaryota</taxon>
        <taxon>Metazoa</taxon>
        <taxon>Chordata</taxon>
        <taxon>Craniata</taxon>
        <taxon>Vertebrata</taxon>
        <taxon>Euteleostomi</taxon>
        <taxon>Actinopterygii</taxon>
        <taxon>Neopterygii</taxon>
        <taxon>Teleostei</taxon>
        <taxon>Neoteleostei</taxon>
        <taxon>Acanthomorphata</taxon>
        <taxon>Ovalentaria</taxon>
        <taxon>Atherinomorphae</taxon>
        <taxon>Cyprinodontiformes</taxon>
        <taxon>Goodeidae</taxon>
        <taxon>Xenotaenia</taxon>
    </lineage>
</organism>
<evidence type="ECO:0000256" key="2">
    <source>
        <dbReference type="ARBA" id="ARBA00022927"/>
    </source>
</evidence>
<reference evidence="4 5" key="1">
    <citation type="submission" date="2021-06" db="EMBL/GenBank/DDBJ databases">
        <authorList>
            <person name="Palmer J.M."/>
        </authorList>
    </citation>
    <scope>NUCLEOTIDE SEQUENCE [LARGE SCALE GENOMIC DNA]</scope>
    <source>
        <strain evidence="4 5">XR_2019</strain>
        <tissue evidence="4">Muscle</tissue>
    </source>
</reference>